<dbReference type="VEuPathDB" id="CryptoDB:Vbra_16942"/>
<accession>A0A0G4G461</accession>
<dbReference type="InterPro" id="IPR032387">
    <property type="entry name" value="ACAS_N"/>
</dbReference>
<dbReference type="InterPro" id="IPR000873">
    <property type="entry name" value="AMP-dep_synth/lig_dom"/>
</dbReference>
<dbReference type="OMA" id="FIMGRTD"/>
<dbReference type="AlphaFoldDB" id="A0A0G4G461"/>
<evidence type="ECO:0000313" key="6">
    <source>
        <dbReference type="Proteomes" id="UP000041254"/>
    </source>
</evidence>
<dbReference type="Proteomes" id="UP000041254">
    <property type="component" value="Unassembled WGS sequence"/>
</dbReference>
<dbReference type="Pfam" id="PF16177">
    <property type="entry name" value="ACAS_N"/>
    <property type="match status" value="1"/>
</dbReference>
<dbReference type="GO" id="GO:0050218">
    <property type="term" value="F:propionate-CoA ligase activity"/>
    <property type="evidence" value="ECO:0007669"/>
    <property type="project" value="TreeGrafter"/>
</dbReference>
<keyword evidence="6" id="KW-1185">Reference proteome</keyword>
<proteinExistence type="inferred from homology"/>
<evidence type="ECO:0000313" key="5">
    <source>
        <dbReference type="EMBL" id="CEM23101.1"/>
    </source>
</evidence>
<organism evidence="5 6">
    <name type="scientific">Vitrella brassicaformis (strain CCMP3155)</name>
    <dbReference type="NCBI Taxonomy" id="1169540"/>
    <lineage>
        <taxon>Eukaryota</taxon>
        <taxon>Sar</taxon>
        <taxon>Alveolata</taxon>
        <taxon>Colpodellida</taxon>
        <taxon>Vitrellaceae</taxon>
        <taxon>Vitrella</taxon>
    </lineage>
</organism>
<evidence type="ECO:0008006" key="7">
    <source>
        <dbReference type="Google" id="ProtNLM"/>
    </source>
</evidence>
<dbReference type="InterPro" id="IPR025110">
    <property type="entry name" value="AMP-bd_C"/>
</dbReference>
<dbReference type="PANTHER" id="PTHR43347">
    <property type="entry name" value="ACYL-COA SYNTHETASE"/>
    <property type="match status" value="1"/>
</dbReference>
<dbReference type="STRING" id="1169540.A0A0G4G461"/>
<dbReference type="InterPro" id="IPR045851">
    <property type="entry name" value="AMP-bd_C_sf"/>
</dbReference>
<evidence type="ECO:0000256" key="1">
    <source>
        <dbReference type="ARBA" id="ARBA00006432"/>
    </source>
</evidence>
<dbReference type="Pfam" id="PF13193">
    <property type="entry name" value="AMP-binding_C"/>
    <property type="match status" value="1"/>
</dbReference>
<dbReference type="InParanoid" id="A0A0G4G461"/>
<dbReference type="Gene3D" id="3.40.50.12780">
    <property type="entry name" value="N-terminal domain of ligase-like"/>
    <property type="match status" value="1"/>
</dbReference>
<dbReference type="InterPro" id="IPR020845">
    <property type="entry name" value="AMP-binding_CS"/>
</dbReference>
<feature type="domain" description="Acetyl-coenzyme A synthetase N-terminal" evidence="4">
    <location>
        <begin position="13"/>
        <end position="68"/>
    </location>
</feature>
<dbReference type="InterPro" id="IPR042099">
    <property type="entry name" value="ANL_N_sf"/>
</dbReference>
<dbReference type="Gene3D" id="3.30.300.30">
    <property type="match status" value="1"/>
</dbReference>
<comment type="similarity">
    <text evidence="1">Belongs to the ATP-dependent AMP-binding enzyme family.</text>
</comment>
<dbReference type="PANTHER" id="PTHR43347:SF3">
    <property type="entry name" value="ACYL-COA SYNTHETASE SHORT-CHAIN FAMILY MEMBER 3, MITOCHONDRIAL"/>
    <property type="match status" value="1"/>
</dbReference>
<feature type="domain" description="AMP-binding enzyme C-terminal" evidence="3">
    <location>
        <begin position="523"/>
        <end position="601"/>
    </location>
</feature>
<dbReference type="PhylomeDB" id="A0A0G4G461"/>
<name>A0A0G4G461_VITBC</name>
<dbReference type="SUPFAM" id="SSF56801">
    <property type="entry name" value="Acetyl-CoA synthetase-like"/>
    <property type="match status" value="1"/>
</dbReference>
<evidence type="ECO:0000259" key="2">
    <source>
        <dbReference type="Pfam" id="PF00501"/>
    </source>
</evidence>
<dbReference type="EMBL" id="CDMY01000562">
    <property type="protein sequence ID" value="CEM23101.1"/>
    <property type="molecule type" value="Genomic_DNA"/>
</dbReference>
<feature type="domain" description="AMP-dependent synthetase/ligase" evidence="2">
    <location>
        <begin position="76"/>
        <end position="457"/>
    </location>
</feature>
<protein>
    <recommendedName>
        <fullName evidence="7">Propionate--CoA ligase</fullName>
    </recommendedName>
</protein>
<evidence type="ECO:0000259" key="4">
    <source>
        <dbReference type="Pfam" id="PF16177"/>
    </source>
</evidence>
<dbReference type="Pfam" id="PF00501">
    <property type="entry name" value="AMP-binding"/>
    <property type="match status" value="1"/>
</dbReference>
<dbReference type="OrthoDB" id="3352408at2759"/>
<evidence type="ECO:0000259" key="3">
    <source>
        <dbReference type="Pfam" id="PF13193"/>
    </source>
</evidence>
<sequence length="673" mass="74042">MAESPRSFIYTQHAMHDKSVRHQVDFWREQGERAHWFKRYDKVLDDSRGSEHIYKWYTGGMVNCCYDALDVHVEAGHGSRVAVYYDSPVTNTKKHYTYAQLLEQVATVAGGLRKLGVAAGDRVLIYMPVMVETMVAMLACARIGAIHSVVFGGFGAKELATRINDSQPKVILAASCGIEAQKVVAYKPLLDGGLAMATHEPHKCVILQRPQCEASLTPLDMLWEDLFSAQPVDAVPVTSNHPLYILYTSGTTGQPKGVVRDHAGQIVSGKFAMPTCYGINPGETFFGASDVGWIVGHTCMVYSPLLAGCATVMYEGKPVGTPNPGSIWRVVSETNTKALFIAPTALRVMRRDDPNGEYIKHYKPKMDQFQTLFVAGERLDPPTFDWARDLLGCAVVDNWWQTETGFPMAIICRGLDNNDIPPRAGSCGHPGVGYDLRILRDDGIEAEPGEMGRVVCKLPLPPGTLLTLWNNEKRFLSSYMSRYEGYYETGDSGFIDEERYVHIMSRTDDVINVAAHRLSTAAIEDVLVQHPAVSEGAVVGIHDDLRGQIPLGLVVLKPERASHPDQVIREIIAAVRESIGPVAFFKNCGIVERLPKTRSGKILRRTIAAIADGRERPVPPTIDDPAVLGEVERCLKEQLGYPRPRTESMYGDVRCGEEGVDREATAAVASAAA</sequence>
<reference evidence="5 6" key="1">
    <citation type="submission" date="2014-11" db="EMBL/GenBank/DDBJ databases">
        <authorList>
            <person name="Zhu J."/>
            <person name="Qi W."/>
            <person name="Song R."/>
        </authorList>
    </citation>
    <scope>NUCLEOTIDE SEQUENCE [LARGE SCALE GENOMIC DNA]</scope>
</reference>
<gene>
    <name evidence="5" type="ORF">Vbra_16942</name>
</gene>
<dbReference type="PROSITE" id="PS00455">
    <property type="entry name" value="AMP_BINDING"/>
    <property type="match status" value="1"/>
</dbReference>